<feature type="region of interest" description="Disordered" evidence="2">
    <location>
        <begin position="39"/>
        <end position="117"/>
    </location>
</feature>
<protein>
    <submittedName>
        <fullName evidence="3">Regulatory protein RecX</fullName>
    </submittedName>
</protein>
<gene>
    <name evidence="3" type="primary">gp_77161</name>
</gene>
<evidence type="ECO:0000256" key="1">
    <source>
        <dbReference type="SAM" id="Coils"/>
    </source>
</evidence>
<accession>A0AAE7RYM8</accession>
<reference evidence="3 4" key="1">
    <citation type="submission" date="2021-04" db="EMBL/GenBank/DDBJ databases">
        <authorList>
            <person name="Shkoporov A.N."/>
            <person name="Stockdale S.R."/>
            <person name="Guerin E."/>
            <person name="Ross R.P."/>
            <person name="Hill C."/>
        </authorList>
    </citation>
    <scope>NUCLEOTIDE SEQUENCE [LARGE SCALE GENOMIC DNA]</scope>
    <source>
        <strain evidence="4">cr35_1</strain>
    </source>
</reference>
<evidence type="ECO:0000256" key="2">
    <source>
        <dbReference type="SAM" id="MobiDB-lite"/>
    </source>
</evidence>
<keyword evidence="4" id="KW-1185">Reference proteome</keyword>
<dbReference type="EMBL" id="MZ130499">
    <property type="protein sequence ID" value="QWM91337.2"/>
    <property type="molecule type" value="Genomic_DNA"/>
</dbReference>
<organism evidence="3 4">
    <name type="scientific">uncultured phage cr35_1</name>
    <dbReference type="NCBI Taxonomy" id="2986408"/>
    <lineage>
        <taxon>Viruses</taxon>
        <taxon>Duplodnaviria</taxon>
        <taxon>Heunggongvirae</taxon>
        <taxon>Uroviricota</taxon>
        <taxon>Caudoviricetes</taxon>
        <taxon>Crassvirales</taxon>
        <taxon>Suoliviridae</taxon>
        <taxon>Bearivirinae</taxon>
        <taxon>Afonbuvirus</taxon>
        <taxon>Afonbuvirus coli</taxon>
    </lineage>
</organism>
<keyword evidence="1" id="KW-0175">Coiled coil</keyword>
<dbReference type="Proteomes" id="UP000828011">
    <property type="component" value="Segment"/>
</dbReference>
<feature type="compositionally biased region" description="Acidic residues" evidence="2">
    <location>
        <begin position="39"/>
        <end position="50"/>
    </location>
</feature>
<evidence type="ECO:0000313" key="4">
    <source>
        <dbReference type="Proteomes" id="UP000828011"/>
    </source>
</evidence>
<proteinExistence type="predicted"/>
<feature type="compositionally biased region" description="Acidic residues" evidence="2">
    <location>
        <begin position="98"/>
        <end position="114"/>
    </location>
</feature>
<evidence type="ECO:0000313" key="3">
    <source>
        <dbReference type="EMBL" id="QWM91337.2"/>
    </source>
</evidence>
<feature type="coiled-coil region" evidence="1">
    <location>
        <begin position="231"/>
        <end position="274"/>
    </location>
</feature>
<name>A0AAE7RYM8_9CAUD</name>
<sequence length="393" mass="45439">MDKKITLGGFEAVLDSFVPNPDGGFRNSNVDENVNVNADEFESLDDEELEDIKNNNIEVKNKKEKPVEEQDTEEEEIEEEDIEDKSKRKPGRPRKEETIEEETEEEEEVEDNNEENVVTNFFDAVAEKLNWEFEEGEDKPKNVDELINYFQNVIEENSKPEYSSEEVEALDNFVKQGGDLKKYLTIDAELDLDDIDIEDETNQKLVVKQLLKEKGFSTKKIDKLVSRYEEAGLLEDEAQDALEDLKEIKEERKKQLLEDQKKAYREQLQRQQQFYDNVVSEIKGLKNIRGITVPEKDKKVLMDYILKPDTDGKTKYQKDYAKGGVKNLIESAYFTMNADKLIEAAKREGNNSAIDKFRRSLKSSSITTKSRKQATGSDDDPIWFSAARQLRIS</sequence>
<feature type="compositionally biased region" description="Basic and acidic residues" evidence="2">
    <location>
        <begin position="59"/>
        <end position="68"/>
    </location>
</feature>
<feature type="compositionally biased region" description="Acidic residues" evidence="2">
    <location>
        <begin position="69"/>
        <end position="83"/>
    </location>
</feature>